<reference evidence="1" key="2">
    <citation type="journal article" date="2015" name="Fish Shellfish Immunol.">
        <title>Early steps in the European eel (Anguilla anguilla)-Vibrio vulnificus interaction in the gills: Role of the RtxA13 toxin.</title>
        <authorList>
            <person name="Callol A."/>
            <person name="Pajuelo D."/>
            <person name="Ebbesson L."/>
            <person name="Teles M."/>
            <person name="MacKenzie S."/>
            <person name="Amaro C."/>
        </authorList>
    </citation>
    <scope>NUCLEOTIDE SEQUENCE</scope>
</reference>
<dbReference type="AlphaFoldDB" id="A0A0E9VMF6"/>
<name>A0A0E9VMF6_ANGAN</name>
<protein>
    <submittedName>
        <fullName evidence="1">Uncharacterized protein</fullName>
    </submittedName>
</protein>
<proteinExistence type="predicted"/>
<sequence length="42" mass="4222">MSLVLTEGLGMLSVSKSGLTDGVGGTVTGLETRLVSVPYPKA</sequence>
<organism evidence="1">
    <name type="scientific">Anguilla anguilla</name>
    <name type="common">European freshwater eel</name>
    <name type="synonym">Muraena anguilla</name>
    <dbReference type="NCBI Taxonomy" id="7936"/>
    <lineage>
        <taxon>Eukaryota</taxon>
        <taxon>Metazoa</taxon>
        <taxon>Chordata</taxon>
        <taxon>Craniata</taxon>
        <taxon>Vertebrata</taxon>
        <taxon>Euteleostomi</taxon>
        <taxon>Actinopterygii</taxon>
        <taxon>Neopterygii</taxon>
        <taxon>Teleostei</taxon>
        <taxon>Anguilliformes</taxon>
        <taxon>Anguillidae</taxon>
        <taxon>Anguilla</taxon>
    </lineage>
</organism>
<dbReference type="EMBL" id="GBXM01030164">
    <property type="protein sequence ID" value="JAH78413.1"/>
    <property type="molecule type" value="Transcribed_RNA"/>
</dbReference>
<evidence type="ECO:0000313" key="1">
    <source>
        <dbReference type="EMBL" id="JAH78413.1"/>
    </source>
</evidence>
<reference evidence="1" key="1">
    <citation type="submission" date="2014-11" db="EMBL/GenBank/DDBJ databases">
        <authorList>
            <person name="Amaro Gonzalez C."/>
        </authorList>
    </citation>
    <scope>NUCLEOTIDE SEQUENCE</scope>
</reference>
<accession>A0A0E9VMF6</accession>